<feature type="domain" description="Mei2-like C-terminal RNA recognition motif" evidence="2">
    <location>
        <begin position="104"/>
        <end position="198"/>
    </location>
</feature>
<evidence type="ECO:0000313" key="3">
    <source>
        <dbReference type="EMBL" id="CAK0862059.1"/>
    </source>
</evidence>
<dbReference type="Pfam" id="PF04059">
    <property type="entry name" value="RRM_2"/>
    <property type="match status" value="1"/>
</dbReference>
<dbReference type="SUPFAM" id="SSF54928">
    <property type="entry name" value="RNA-binding domain, RBD"/>
    <property type="match status" value="1"/>
</dbReference>
<feature type="compositionally biased region" description="Basic and acidic residues" evidence="1">
    <location>
        <begin position="396"/>
        <end position="407"/>
    </location>
</feature>
<feature type="compositionally biased region" description="Basic residues" evidence="1">
    <location>
        <begin position="451"/>
        <end position="464"/>
    </location>
</feature>
<feature type="region of interest" description="Disordered" evidence="1">
    <location>
        <begin position="373"/>
        <end position="477"/>
    </location>
</feature>
<dbReference type="Proteomes" id="UP001189429">
    <property type="component" value="Unassembled WGS sequence"/>
</dbReference>
<dbReference type="EMBL" id="CAUYUJ010016121">
    <property type="protein sequence ID" value="CAK0862059.1"/>
    <property type="molecule type" value="Genomic_DNA"/>
</dbReference>
<name>A0ABN9USJ4_9DINO</name>
<comment type="caution">
    <text evidence="3">The sequence shown here is derived from an EMBL/GenBank/DDBJ whole genome shotgun (WGS) entry which is preliminary data.</text>
</comment>
<accession>A0ABN9USJ4</accession>
<reference evidence="3" key="1">
    <citation type="submission" date="2023-10" db="EMBL/GenBank/DDBJ databases">
        <authorList>
            <person name="Chen Y."/>
            <person name="Shah S."/>
            <person name="Dougan E. K."/>
            <person name="Thang M."/>
            <person name="Chan C."/>
        </authorList>
    </citation>
    <scope>NUCLEOTIDE SEQUENCE [LARGE SCALE GENOMIC DNA]</scope>
</reference>
<feature type="compositionally biased region" description="Low complexity" evidence="1">
    <location>
        <begin position="373"/>
        <end position="383"/>
    </location>
</feature>
<keyword evidence="4" id="KW-1185">Reference proteome</keyword>
<protein>
    <recommendedName>
        <fullName evidence="2">Mei2-like C-terminal RNA recognition motif domain-containing protein</fullName>
    </recommendedName>
</protein>
<feature type="region of interest" description="Disordered" evidence="1">
    <location>
        <begin position="322"/>
        <end position="345"/>
    </location>
</feature>
<sequence>MFGSPLSLPGPSTAHVGTAIPEQLGASWDGSTRRVLVQNTFIEVISEATEDHKDTNRRNRSAPAAVTTEQALEDFDSAFTISGHGKLDNGAIDCDFGDEGGGDRTTVVIRNLPPNYSRAFLLELLDAHGFAGKYDFVYLPLEFGSGTTFGFAFVNLTGPEHAAHFKTVFDGFSSWQVPCECEAAVGWSWSQGYQAHVDRYRNSPVMHDAMPDDCKPIVFAGGARAVFPPPTKRVPPLKRQRRRPAPSARGAAALAASAGDESSGPASNAEGGCSLSGRPGEGSLMRGALEAVDRGACERDLVGESPLASALCTYAGGRLGREDGRWKASPRRERPSGAREAREASWADLSEDLGCPAALQGLLLPGLCPTQELQARPPSAARAPRPEGPGAPGPGCHDEEADLHSESSTDVSSSHVLSQVVCQEHPHSAGQLSSGSTTADAAQRSDTARSGARRGRRAGRRGAKSHASAAPWTGGSILLPGLVSLGFRDAGPLTRISDDSDVS</sequence>
<organism evidence="3 4">
    <name type="scientific">Prorocentrum cordatum</name>
    <dbReference type="NCBI Taxonomy" id="2364126"/>
    <lineage>
        <taxon>Eukaryota</taxon>
        <taxon>Sar</taxon>
        <taxon>Alveolata</taxon>
        <taxon>Dinophyceae</taxon>
        <taxon>Prorocentrales</taxon>
        <taxon>Prorocentraceae</taxon>
        <taxon>Prorocentrum</taxon>
    </lineage>
</organism>
<feature type="compositionally biased region" description="Low complexity" evidence="1">
    <location>
        <begin position="408"/>
        <end position="418"/>
    </location>
</feature>
<dbReference type="InterPro" id="IPR035979">
    <property type="entry name" value="RBD_domain_sf"/>
</dbReference>
<feature type="region of interest" description="Disordered" evidence="1">
    <location>
        <begin position="229"/>
        <end position="280"/>
    </location>
</feature>
<feature type="compositionally biased region" description="Basic residues" evidence="1">
    <location>
        <begin position="235"/>
        <end position="244"/>
    </location>
</feature>
<dbReference type="InterPro" id="IPR007201">
    <property type="entry name" value="Mei2-like_Rrm_C"/>
</dbReference>
<feature type="compositionally biased region" description="Polar residues" evidence="1">
    <location>
        <begin position="430"/>
        <end position="440"/>
    </location>
</feature>
<evidence type="ECO:0000256" key="1">
    <source>
        <dbReference type="SAM" id="MobiDB-lite"/>
    </source>
</evidence>
<evidence type="ECO:0000259" key="2">
    <source>
        <dbReference type="Pfam" id="PF04059"/>
    </source>
</evidence>
<gene>
    <name evidence="3" type="ORF">PCOR1329_LOCUS50573</name>
</gene>
<feature type="compositionally biased region" description="Low complexity" evidence="1">
    <location>
        <begin position="245"/>
        <end position="259"/>
    </location>
</feature>
<proteinExistence type="predicted"/>
<evidence type="ECO:0000313" key="4">
    <source>
        <dbReference type="Proteomes" id="UP001189429"/>
    </source>
</evidence>